<dbReference type="RefSeq" id="WP_144332339.1">
    <property type="nucleotide sequence ID" value="NZ_VLPL01000003.1"/>
</dbReference>
<dbReference type="AlphaFoldDB" id="A0A556MZM9"/>
<feature type="transmembrane region" description="Helical" evidence="1">
    <location>
        <begin position="12"/>
        <end position="31"/>
    </location>
</feature>
<sequence length="231" mass="26396">MSLDYIHTDMLTLFTEISCISLALFFGILAFRKMDRFFRVLLLQVMVWSLFYACSHVITSYQHAHHLPINNQWLMNIHMLIETGILLAAAWCVLPKMLRTPLVIGAFSLFLLVFGVQGSGQGFGTYLNYADVTACIGITLVFSVVLYNFGQTTSTAFWKSPEKWACLGILLYFACSVPYVSMMNYLERTNPAINTFLYYLISGVLANVRYFLLALACWMIYRNTKKQTIHP</sequence>
<feature type="transmembrane region" description="Helical" evidence="1">
    <location>
        <begin position="197"/>
        <end position="221"/>
    </location>
</feature>
<protein>
    <submittedName>
        <fullName evidence="2">Uncharacterized protein</fullName>
    </submittedName>
</protein>
<keyword evidence="1" id="KW-0472">Membrane</keyword>
<feature type="transmembrane region" description="Helical" evidence="1">
    <location>
        <begin position="101"/>
        <end position="120"/>
    </location>
</feature>
<feature type="transmembrane region" description="Helical" evidence="1">
    <location>
        <begin position="164"/>
        <end position="185"/>
    </location>
</feature>
<dbReference type="OrthoDB" id="9825928at2"/>
<evidence type="ECO:0000313" key="3">
    <source>
        <dbReference type="Proteomes" id="UP000316008"/>
    </source>
</evidence>
<evidence type="ECO:0000256" key="1">
    <source>
        <dbReference type="SAM" id="Phobius"/>
    </source>
</evidence>
<accession>A0A556MZM9</accession>
<feature type="transmembrane region" description="Helical" evidence="1">
    <location>
        <begin position="73"/>
        <end position="94"/>
    </location>
</feature>
<reference evidence="2 3" key="1">
    <citation type="submission" date="2019-07" db="EMBL/GenBank/DDBJ databases">
        <authorList>
            <person name="Huq M.A."/>
        </authorList>
    </citation>
    <scope>NUCLEOTIDE SEQUENCE [LARGE SCALE GENOMIC DNA]</scope>
    <source>
        <strain evidence="2 3">MAH-3</strain>
    </source>
</reference>
<proteinExistence type="predicted"/>
<name>A0A556MZM9_9FLAO</name>
<feature type="transmembrane region" description="Helical" evidence="1">
    <location>
        <begin position="126"/>
        <end position="149"/>
    </location>
</feature>
<comment type="caution">
    <text evidence="2">The sequence shown here is derived from an EMBL/GenBank/DDBJ whole genome shotgun (WGS) entry which is preliminary data.</text>
</comment>
<evidence type="ECO:0000313" key="2">
    <source>
        <dbReference type="EMBL" id="TSJ45382.1"/>
    </source>
</evidence>
<keyword evidence="3" id="KW-1185">Reference proteome</keyword>
<organism evidence="2 3">
    <name type="scientific">Fluviicola chungangensis</name>
    <dbReference type="NCBI Taxonomy" id="2597671"/>
    <lineage>
        <taxon>Bacteria</taxon>
        <taxon>Pseudomonadati</taxon>
        <taxon>Bacteroidota</taxon>
        <taxon>Flavobacteriia</taxon>
        <taxon>Flavobacteriales</taxon>
        <taxon>Crocinitomicaceae</taxon>
        <taxon>Fluviicola</taxon>
    </lineage>
</organism>
<dbReference type="Proteomes" id="UP000316008">
    <property type="component" value="Unassembled WGS sequence"/>
</dbReference>
<dbReference type="EMBL" id="VLPL01000003">
    <property type="protein sequence ID" value="TSJ45382.1"/>
    <property type="molecule type" value="Genomic_DNA"/>
</dbReference>
<keyword evidence="1" id="KW-0812">Transmembrane</keyword>
<gene>
    <name evidence="2" type="ORF">FO442_06420</name>
</gene>
<feature type="transmembrane region" description="Helical" evidence="1">
    <location>
        <begin position="38"/>
        <end position="61"/>
    </location>
</feature>
<keyword evidence="1" id="KW-1133">Transmembrane helix</keyword>